<gene>
    <name evidence="3" type="ORF">SAMN06296058_2611</name>
</gene>
<dbReference type="AlphaFoldDB" id="A0A1T5LJB2"/>
<dbReference type="Proteomes" id="UP000190341">
    <property type="component" value="Unassembled WGS sequence"/>
</dbReference>
<proteinExistence type="predicted"/>
<keyword evidence="4" id="KW-1185">Reference proteome</keyword>
<evidence type="ECO:0000259" key="2">
    <source>
        <dbReference type="Pfam" id="PF13349"/>
    </source>
</evidence>
<feature type="signal peptide" evidence="1">
    <location>
        <begin position="1"/>
        <end position="21"/>
    </location>
</feature>
<sequence>MRAIPTSLLYLSLLVALPALAGTPINESRPLDARGRIEISNVKGRIQVRAWDKPQVKVTGTLGDGVERLRVEGDEENLSVVVEYPQNNWGGKAGPTDLQLMVPLRAELDISSVAADVDVEGVASGELSIDAVSGSVKAVGAPRSADVNSVSGSLDLVLNSADVEAQTVSGDLKLRGRLNGEVSAETVSGGIELVVNNERLRELTANTVSGSIRVTTGLAQRGEIQMETVSGDVLLILPKDLSAQVRGETFSGDLRATGVTIEKRRGPGASFQTRYGSGEGDIRIETFSGNAEVRLQ</sequence>
<dbReference type="OrthoDB" id="7056452at2"/>
<protein>
    <submittedName>
        <fullName evidence="3">DUF4097 and DUF4098 domain-containing protein YvlB</fullName>
    </submittedName>
</protein>
<organism evidence="3 4">
    <name type="scientific">Pseudoxanthomonas indica</name>
    <dbReference type="NCBI Taxonomy" id="428993"/>
    <lineage>
        <taxon>Bacteria</taxon>
        <taxon>Pseudomonadati</taxon>
        <taxon>Pseudomonadota</taxon>
        <taxon>Gammaproteobacteria</taxon>
        <taxon>Lysobacterales</taxon>
        <taxon>Lysobacteraceae</taxon>
        <taxon>Pseudoxanthomonas</taxon>
    </lineage>
</organism>
<name>A0A1T5LJB2_9GAMM</name>
<dbReference type="Pfam" id="PF13349">
    <property type="entry name" value="DUF4097"/>
    <property type="match status" value="1"/>
</dbReference>
<dbReference type="RefSeq" id="WP_079724947.1">
    <property type="nucleotide sequence ID" value="NZ_BMCL01000001.1"/>
</dbReference>
<evidence type="ECO:0000313" key="4">
    <source>
        <dbReference type="Proteomes" id="UP000190341"/>
    </source>
</evidence>
<evidence type="ECO:0000313" key="3">
    <source>
        <dbReference type="EMBL" id="SKC76047.1"/>
    </source>
</evidence>
<reference evidence="3 4" key="1">
    <citation type="submission" date="2017-02" db="EMBL/GenBank/DDBJ databases">
        <authorList>
            <person name="Peterson S.W."/>
        </authorList>
    </citation>
    <scope>NUCLEOTIDE SEQUENCE [LARGE SCALE GENOMIC DNA]</scope>
    <source>
        <strain evidence="3 4">P15</strain>
    </source>
</reference>
<keyword evidence="1" id="KW-0732">Signal</keyword>
<dbReference type="InterPro" id="IPR025164">
    <property type="entry name" value="Toastrack_DUF4097"/>
</dbReference>
<feature type="chain" id="PRO_5012097757" evidence="1">
    <location>
        <begin position="22"/>
        <end position="296"/>
    </location>
</feature>
<feature type="domain" description="DUF4097" evidence="2">
    <location>
        <begin position="108"/>
        <end position="217"/>
    </location>
</feature>
<dbReference type="STRING" id="428993.SAMN06296058_2611"/>
<evidence type="ECO:0000256" key="1">
    <source>
        <dbReference type="SAM" id="SignalP"/>
    </source>
</evidence>
<dbReference type="EMBL" id="FUZV01000002">
    <property type="protein sequence ID" value="SKC76047.1"/>
    <property type="molecule type" value="Genomic_DNA"/>
</dbReference>
<accession>A0A1T5LJB2</accession>